<feature type="domain" description="PPM-type phosphatase" evidence="8">
    <location>
        <begin position="404"/>
        <end position="715"/>
    </location>
</feature>
<dbReference type="InterPro" id="IPR005024">
    <property type="entry name" value="Snf7_fam"/>
</dbReference>
<dbReference type="CDD" id="cd00143">
    <property type="entry name" value="PP2Cc"/>
    <property type="match status" value="1"/>
</dbReference>
<feature type="region of interest" description="Disordered" evidence="7">
    <location>
        <begin position="225"/>
        <end position="355"/>
    </location>
</feature>
<evidence type="ECO:0000256" key="3">
    <source>
        <dbReference type="ARBA" id="ARBA00022801"/>
    </source>
</evidence>
<feature type="coiled-coil region" evidence="6">
    <location>
        <begin position="15"/>
        <end position="49"/>
    </location>
</feature>
<gene>
    <name evidence="9" type="ORF">P8C59_004599</name>
</gene>
<dbReference type="GO" id="GO:0004722">
    <property type="term" value="F:protein serine/threonine phosphatase activity"/>
    <property type="evidence" value="ECO:0007669"/>
    <property type="project" value="InterPro"/>
</dbReference>
<evidence type="ECO:0000256" key="7">
    <source>
        <dbReference type="SAM" id="MobiDB-lite"/>
    </source>
</evidence>
<keyword evidence="3 5" id="KW-0378">Hydrolase</keyword>
<comment type="caution">
    <text evidence="9">The sequence shown here is derived from an EMBL/GenBank/DDBJ whole genome shotgun (WGS) entry which is preliminary data.</text>
</comment>
<dbReference type="PROSITE" id="PS01032">
    <property type="entry name" value="PPM_1"/>
    <property type="match status" value="1"/>
</dbReference>
<accession>A0AAD9MDN5</accession>
<feature type="region of interest" description="Disordered" evidence="7">
    <location>
        <begin position="367"/>
        <end position="425"/>
    </location>
</feature>
<dbReference type="PROSITE" id="PS51746">
    <property type="entry name" value="PPM_2"/>
    <property type="match status" value="1"/>
</dbReference>
<dbReference type="GO" id="GO:0007034">
    <property type="term" value="P:vacuolar transport"/>
    <property type="evidence" value="ECO:0007669"/>
    <property type="project" value="InterPro"/>
</dbReference>
<organism evidence="9 10">
    <name type="scientific">Phyllachora maydis</name>
    <dbReference type="NCBI Taxonomy" id="1825666"/>
    <lineage>
        <taxon>Eukaryota</taxon>
        <taxon>Fungi</taxon>
        <taxon>Dikarya</taxon>
        <taxon>Ascomycota</taxon>
        <taxon>Pezizomycotina</taxon>
        <taxon>Sordariomycetes</taxon>
        <taxon>Sordariomycetidae</taxon>
        <taxon>Phyllachorales</taxon>
        <taxon>Phyllachoraceae</taxon>
        <taxon>Phyllachora</taxon>
    </lineage>
</organism>
<dbReference type="Pfam" id="PF00481">
    <property type="entry name" value="PP2C"/>
    <property type="match status" value="2"/>
</dbReference>
<evidence type="ECO:0000256" key="6">
    <source>
        <dbReference type="SAM" id="Coils"/>
    </source>
</evidence>
<evidence type="ECO:0000256" key="1">
    <source>
        <dbReference type="ARBA" id="ARBA00006702"/>
    </source>
</evidence>
<sequence>MNVLEWAFGKRMTPAERLRKNQRLLDKAIRELDQQRVKLEKQEKTLVTQIRQSAQKGQMGACKIQAKDLVRTRRYVEKFYGMRSQLQKISLRLQTYRTNEQMMTAMKGATRALGSMNKTMNLPSLQRIAMEFERENDIMEQRQEMMDDAIDDAMDVGVEEEGDEVVEQVLEEIGVDLSQSLGETPSGLQTAVVPEAKVAQAVGGHSGDDDLQARLDSNKRRSLSAQGGLLNRMFGGGGSSSTPKSDGSNPTASNSGSSAHPAPKYKAGSKSPSPDKESEGTSTTVDSNGDSRGAGTSTTASATGIRTSEPGASVGEKRSGNGSPPTGSAGSAGSSIGSDQQKKRRSSGVSGRASSLIAQAKNTLFTQVAGGNRSNSSNNGDGGAGDAKSSAAHQTPLQKLGKQDQALAVPQGQHNNAAGESLPSPRSTFRVADMIETDNGYFAIFDGHAGTFAADWCGKKLHIILEEMIKKHPNSPIPELLDQTFTTVDAELERLPVKNSGCTAAVAVLRWEDRVPSNLSATGSQAIAPAVVKAAEEASKSDEASSTKHAESALLPLNAEAAHERLKGKATRQRVLYTANVGDARIILCRGGKALRLSYDHKGSDENEGKRIANAGGLILNNRVNGVLAVTRALGDTYMKELITGHPYTTETVVQPEIDEFIIIACDGLWDVCMDQEAVDLVRNVQEPAAAAKMLVDHALARFSTDNLSCMIVRFDKQGLLDNQNNRDYPIGVEGDTATATGRVSEVEKIVSTTKQKIAEGGAPAVGISASNSGRGHDPVPLEDGGPEKISSFTPTMIEGSVEEEPSSIEDDSPEDRPLVQFADQIGMDLDRTKMAGKASKEG</sequence>
<dbReference type="Proteomes" id="UP001217918">
    <property type="component" value="Unassembled WGS sequence"/>
</dbReference>
<dbReference type="PANTHER" id="PTHR13832">
    <property type="entry name" value="PROTEIN PHOSPHATASE 2C"/>
    <property type="match status" value="1"/>
</dbReference>
<feature type="compositionally biased region" description="Polar residues" evidence="7">
    <location>
        <begin position="240"/>
        <end position="258"/>
    </location>
</feature>
<dbReference type="SMART" id="SM00332">
    <property type="entry name" value="PP2Cc"/>
    <property type="match status" value="1"/>
</dbReference>
<dbReference type="InterPro" id="IPR015655">
    <property type="entry name" value="PP2C"/>
</dbReference>
<dbReference type="Gene3D" id="6.10.140.1230">
    <property type="match status" value="1"/>
</dbReference>
<dbReference type="EMBL" id="JAQQPM010000003">
    <property type="protein sequence ID" value="KAK2070068.1"/>
    <property type="molecule type" value="Genomic_DNA"/>
</dbReference>
<name>A0AAD9MDN5_9PEZI</name>
<feature type="compositionally biased region" description="Low complexity" evidence="7">
    <location>
        <begin position="369"/>
        <end position="379"/>
    </location>
</feature>
<comment type="similarity">
    <text evidence="1 5">Belongs to the PP2C family.</text>
</comment>
<keyword evidence="10" id="KW-1185">Reference proteome</keyword>
<dbReference type="GO" id="GO:0046872">
    <property type="term" value="F:metal ion binding"/>
    <property type="evidence" value="ECO:0007669"/>
    <property type="project" value="UniProtKB-KW"/>
</dbReference>
<feature type="compositionally biased region" description="Low complexity" evidence="7">
    <location>
        <begin position="320"/>
        <end position="338"/>
    </location>
</feature>
<keyword evidence="6" id="KW-0175">Coiled coil</keyword>
<evidence type="ECO:0000313" key="9">
    <source>
        <dbReference type="EMBL" id="KAK2070068.1"/>
    </source>
</evidence>
<evidence type="ECO:0000313" key="10">
    <source>
        <dbReference type="Proteomes" id="UP001217918"/>
    </source>
</evidence>
<dbReference type="InterPro" id="IPR036457">
    <property type="entry name" value="PPM-type-like_dom_sf"/>
</dbReference>
<feature type="compositionally biased region" description="Polar residues" evidence="7">
    <location>
        <begin position="280"/>
        <end position="290"/>
    </location>
</feature>
<dbReference type="Pfam" id="PF03357">
    <property type="entry name" value="Snf7"/>
    <property type="match status" value="1"/>
</dbReference>
<proteinExistence type="inferred from homology"/>
<feature type="compositionally biased region" description="Low complexity" evidence="7">
    <location>
        <begin position="291"/>
        <end position="308"/>
    </location>
</feature>
<dbReference type="InterPro" id="IPR001932">
    <property type="entry name" value="PPM-type_phosphatase-like_dom"/>
</dbReference>
<evidence type="ECO:0000256" key="2">
    <source>
        <dbReference type="ARBA" id="ARBA00022723"/>
    </source>
</evidence>
<evidence type="ECO:0000256" key="5">
    <source>
        <dbReference type="RuleBase" id="RU003465"/>
    </source>
</evidence>
<protein>
    <recommendedName>
        <fullName evidence="8">PPM-type phosphatase domain-containing protein</fullName>
    </recommendedName>
</protein>
<dbReference type="PANTHER" id="PTHR13832:SF837">
    <property type="entry name" value="PROTEIN PHOSPHATASE 2C-LIKE DOMAIN-CONTAINING PROTEIN 1"/>
    <property type="match status" value="1"/>
</dbReference>
<dbReference type="InterPro" id="IPR000222">
    <property type="entry name" value="PP2C_BS"/>
</dbReference>
<dbReference type="Gene3D" id="3.60.40.10">
    <property type="entry name" value="PPM-type phosphatase domain"/>
    <property type="match status" value="1"/>
</dbReference>
<evidence type="ECO:0000256" key="4">
    <source>
        <dbReference type="ARBA" id="ARBA00022912"/>
    </source>
</evidence>
<reference evidence="9" key="1">
    <citation type="journal article" date="2023" name="Mol. Plant Microbe Interact.">
        <title>Elucidating the Obligate Nature and Biological Capacity of an Invasive Fungal Corn Pathogen.</title>
        <authorList>
            <person name="MacCready J.S."/>
            <person name="Roggenkamp E.M."/>
            <person name="Gdanetz K."/>
            <person name="Chilvers M.I."/>
        </authorList>
    </citation>
    <scope>NUCLEOTIDE SEQUENCE</scope>
    <source>
        <strain evidence="9">PM02</strain>
    </source>
</reference>
<keyword evidence="4 5" id="KW-0904">Protein phosphatase</keyword>
<dbReference type="SUPFAM" id="SSF81606">
    <property type="entry name" value="PP2C-like"/>
    <property type="match status" value="1"/>
</dbReference>
<evidence type="ECO:0000259" key="8">
    <source>
        <dbReference type="PROSITE" id="PS51746"/>
    </source>
</evidence>
<feature type="region of interest" description="Disordered" evidence="7">
    <location>
        <begin position="765"/>
        <end position="816"/>
    </location>
</feature>
<feature type="compositionally biased region" description="Acidic residues" evidence="7">
    <location>
        <begin position="801"/>
        <end position="814"/>
    </location>
</feature>
<dbReference type="AlphaFoldDB" id="A0AAD9MDN5"/>
<keyword evidence="2" id="KW-0479">Metal-binding</keyword>